<dbReference type="Gene3D" id="1.25.40.10">
    <property type="entry name" value="Tetratricopeptide repeat domain"/>
    <property type="match status" value="1"/>
</dbReference>
<protein>
    <recommendedName>
        <fullName evidence="6">Carbohydrate-binding domain-containing protein</fullName>
    </recommendedName>
</protein>
<dbReference type="AlphaFoldDB" id="A0A517VQL1"/>
<dbReference type="RefSeq" id="WP_197998740.1">
    <property type="nucleotide sequence ID" value="NZ_CP037920.1"/>
</dbReference>
<dbReference type="InterPro" id="IPR011990">
    <property type="entry name" value="TPR-like_helical_dom_sf"/>
</dbReference>
<evidence type="ECO:0008006" key="6">
    <source>
        <dbReference type="Google" id="ProtNLM"/>
    </source>
</evidence>
<feature type="signal peptide" evidence="3">
    <location>
        <begin position="1"/>
        <end position="22"/>
    </location>
</feature>
<dbReference type="GO" id="GO:0005975">
    <property type="term" value="P:carbohydrate metabolic process"/>
    <property type="evidence" value="ECO:0007669"/>
    <property type="project" value="UniProtKB-ARBA"/>
</dbReference>
<keyword evidence="1" id="KW-0378">Hydrolase</keyword>
<dbReference type="SUPFAM" id="SSF48452">
    <property type="entry name" value="TPR-like"/>
    <property type="match status" value="1"/>
</dbReference>
<evidence type="ECO:0000256" key="3">
    <source>
        <dbReference type="SAM" id="SignalP"/>
    </source>
</evidence>
<feature type="region of interest" description="Disordered" evidence="2">
    <location>
        <begin position="1082"/>
        <end position="1101"/>
    </location>
</feature>
<dbReference type="GO" id="GO:0016787">
    <property type="term" value="F:hydrolase activity"/>
    <property type="evidence" value="ECO:0007669"/>
    <property type="project" value="UniProtKB-KW"/>
</dbReference>
<sequence length="1101" mass="125399" precursor="true">MKNTLLASILCCFCLQVVQTFAEDHFLVEEGQARSEIVIAPKSPRTTRLAAQELQNYIEKISGTKLPIVTEPSGKVPVSIFIGRSSHTDKRGITDLGLKYGAYRIVSGENWLVLIGDDTDFVPIEPWPRSNNDIASGKMQKAWDAITGEHWGYPHSQLYKHYTGSTGLFGTPNEQHVDKNGNVNTWGFDERGSFNGVCGFLRSLGVRWYLPGDLGEIVPKMKTIALPKIDQIVHPDFPLRTINFRFRVYGRDAAMWAMRLGVRQPYGRQAAHGLDHMTHNEQTLKKHPDWFALYGGKRDTQLGKRLNQLCYSNEQLFQETVRYVRAQFDHFDMDVVSVMPPDGYTAICQCQLCEGKDTPQRGYRGALSDYVWEFVNRVAKEVRKTHPDKKISNCAYGTYTQPPETIDKLEPNVQVIIVGGRRPTSEARDEIRKLRENWSQKTDNPIIVFENYPFTGRGFYLPAYIPHVLGESINATKGTSRGEDIWLTMNLRENAIGYNHFLIYFTARMYWGGTKQNAVEMFDEYCQLFYGPAAKEMRAFFQYCEEHWREMEKDGDKANRALKLFTIAKTKVSKGSVYGRRVQLIDNYLNGLRNKSKQLAQKRGPVPTLRLVGDPRGKIVVDGKLDDLIWQKCPTASTGQLRELQTGRQPIYGTSIKSTWVGGNLYFAIRCDEAPGEKPNITSTKNEDQAIWYGDAIEILLETESHSYYQIVVNPAGALVDLDRGTDKNNWFRWDSQAEVATHIADDHWTAEIRIPIIQDKNDPLHQVIGHKPTVSLPWFINVCRQRIRENGSEYSAFSPTGKPGFHEPLKFAHFYRGLSHQFEADSTVTDYLIASRAAEKLLRQRKITEALSAFLALAMDERLTDFQKSDTLQRAANCTRRLKNFDQAEEIANQIPLEAVAKTVRMENLLAQRKFGEIINQFSEENFHKWPFWQTGAGAFARARAFVSTKAGDKAESDLKTALELTSDSRMLTRILLTMGGNRETNLQNDATALEAYRQNFESVTRIGSADQFQSVQAAARILTRQGKFDEALKTLRRTNIEKLNGFWRHSMLLALGDTLAANDQKKQALQTYEKVLQEESISAGHRREAQKQIERLKKK</sequence>
<dbReference type="InterPro" id="IPR017853">
    <property type="entry name" value="GH"/>
</dbReference>
<accession>A0A517VQL1</accession>
<dbReference type="KEGG" id="gaw:V144x_07390"/>
<feature type="chain" id="PRO_5021775090" description="Carbohydrate-binding domain-containing protein" evidence="3">
    <location>
        <begin position="23"/>
        <end position="1101"/>
    </location>
</feature>
<dbReference type="SUPFAM" id="SSF49344">
    <property type="entry name" value="CBD9-like"/>
    <property type="match status" value="1"/>
</dbReference>
<organism evidence="4 5">
    <name type="scientific">Gimesia aquarii</name>
    <dbReference type="NCBI Taxonomy" id="2527964"/>
    <lineage>
        <taxon>Bacteria</taxon>
        <taxon>Pseudomonadati</taxon>
        <taxon>Planctomycetota</taxon>
        <taxon>Planctomycetia</taxon>
        <taxon>Planctomycetales</taxon>
        <taxon>Planctomycetaceae</taxon>
        <taxon>Gimesia</taxon>
    </lineage>
</organism>
<proteinExistence type="predicted"/>
<gene>
    <name evidence="4" type="ORF">V144x_07390</name>
</gene>
<dbReference type="CDD" id="cd09620">
    <property type="entry name" value="CBM9_like_3"/>
    <property type="match status" value="1"/>
</dbReference>
<dbReference type="Gene3D" id="3.30.379.10">
    <property type="entry name" value="Chitobiase/beta-hexosaminidase domain 2-like"/>
    <property type="match status" value="1"/>
</dbReference>
<evidence type="ECO:0000313" key="5">
    <source>
        <dbReference type="Proteomes" id="UP000318704"/>
    </source>
</evidence>
<evidence type="ECO:0000256" key="1">
    <source>
        <dbReference type="ARBA" id="ARBA00022801"/>
    </source>
</evidence>
<dbReference type="InterPro" id="IPR032287">
    <property type="entry name" value="DUF4838"/>
</dbReference>
<dbReference type="InterPro" id="IPR029018">
    <property type="entry name" value="Hex-like_dom2"/>
</dbReference>
<feature type="compositionally biased region" description="Basic and acidic residues" evidence="2">
    <location>
        <begin position="1087"/>
        <end position="1101"/>
    </location>
</feature>
<dbReference type="PANTHER" id="PTHR47406:SF2">
    <property type="entry name" value="ALPHA GLUCURONIDASE N-TERMINAL DOMAIN-CONTAINING PROTEIN"/>
    <property type="match status" value="1"/>
</dbReference>
<evidence type="ECO:0000256" key="2">
    <source>
        <dbReference type="SAM" id="MobiDB-lite"/>
    </source>
</evidence>
<dbReference type="Gene3D" id="2.60.40.1190">
    <property type="match status" value="1"/>
</dbReference>
<keyword evidence="3" id="KW-0732">Signal</keyword>
<name>A0A517VQL1_9PLAN</name>
<evidence type="ECO:0000313" key="4">
    <source>
        <dbReference type="EMBL" id="QDT95297.1"/>
    </source>
</evidence>
<dbReference type="PANTHER" id="PTHR47406">
    <property type="entry name" value="COAGULATION FACTOR 5/8 TYPE, C-TERMINAL"/>
    <property type="match status" value="1"/>
</dbReference>
<dbReference type="EMBL" id="CP037920">
    <property type="protein sequence ID" value="QDT95297.1"/>
    <property type="molecule type" value="Genomic_DNA"/>
</dbReference>
<reference evidence="4 5" key="1">
    <citation type="submission" date="2019-03" db="EMBL/GenBank/DDBJ databases">
        <title>Deep-cultivation of Planctomycetes and their phenomic and genomic characterization uncovers novel biology.</title>
        <authorList>
            <person name="Wiegand S."/>
            <person name="Jogler M."/>
            <person name="Boedeker C."/>
            <person name="Pinto D."/>
            <person name="Vollmers J."/>
            <person name="Rivas-Marin E."/>
            <person name="Kohn T."/>
            <person name="Peeters S.H."/>
            <person name="Heuer A."/>
            <person name="Rast P."/>
            <person name="Oberbeckmann S."/>
            <person name="Bunk B."/>
            <person name="Jeske O."/>
            <person name="Meyerdierks A."/>
            <person name="Storesund J.E."/>
            <person name="Kallscheuer N."/>
            <person name="Luecker S."/>
            <person name="Lage O.M."/>
            <person name="Pohl T."/>
            <person name="Merkel B.J."/>
            <person name="Hornburger P."/>
            <person name="Mueller R.-W."/>
            <person name="Bruemmer F."/>
            <person name="Labrenz M."/>
            <person name="Spormann A.M."/>
            <person name="Op den Camp H."/>
            <person name="Overmann J."/>
            <person name="Amann R."/>
            <person name="Jetten M.S.M."/>
            <person name="Mascher T."/>
            <person name="Medema M.H."/>
            <person name="Devos D.P."/>
            <person name="Kaster A.-K."/>
            <person name="Ovreas L."/>
            <person name="Rohde M."/>
            <person name="Galperin M.Y."/>
            <person name="Jogler C."/>
        </authorList>
    </citation>
    <scope>NUCLEOTIDE SEQUENCE [LARGE SCALE GENOMIC DNA]</scope>
    <source>
        <strain evidence="4 5">V144</strain>
    </source>
</reference>
<dbReference type="Proteomes" id="UP000318704">
    <property type="component" value="Chromosome"/>
</dbReference>
<dbReference type="SUPFAM" id="SSF51445">
    <property type="entry name" value="(Trans)glycosidases"/>
    <property type="match status" value="1"/>
</dbReference>
<dbReference type="Pfam" id="PF16126">
    <property type="entry name" value="DUF4838"/>
    <property type="match status" value="1"/>
</dbReference>